<name>A0A9W7AU57_9STRA</name>
<keyword evidence="3" id="KW-1185">Reference proteome</keyword>
<protein>
    <submittedName>
        <fullName evidence="2">Uncharacterized protein</fullName>
    </submittedName>
</protein>
<comment type="caution">
    <text evidence="2">The sequence shown here is derived from an EMBL/GenBank/DDBJ whole genome shotgun (WGS) entry which is preliminary data.</text>
</comment>
<dbReference type="EMBL" id="BRXY01000191">
    <property type="protein sequence ID" value="GMH75562.1"/>
    <property type="molecule type" value="Genomic_DNA"/>
</dbReference>
<evidence type="ECO:0000313" key="3">
    <source>
        <dbReference type="Proteomes" id="UP001165085"/>
    </source>
</evidence>
<sequence length="580" mass="62859">MKCLLLLSLYVFHLPHSAPSPPVLNTTVTASAGFSTNLNLNCPASLCLLSIDSSSFPPSSSLPKIRKICRGGLSECDVAVSKLIFSDVDDIEDKVLTVAATCGACPAPPAPSSPSSLEDSVRVGLGVSNWGELDRSDLCEDESLIIEDDPDKPVMTCEEFLSLTDDSITCETFFCPGCPSANLCDRTCGFCVEGALPRPLKSSASECAREGGTLDCSGTCVLEGHCSYSALNYDKCSDWLSNGICDDGEGYISDTGYVVDFNCERFGFDGGDCAGGGAGGACFDLGYHVNGVMFECSGSGIDISDSCSSKFCDNCELAGACDLTCGHCDAEPTAKAKANENANVCEEIGAEEGEDFNNNDKYEERVKWCVILTTTVSPAQSMTNTKRWSPLLRKREYLESLNLWNSEFKGHVIVVESSNSNIEDFKAINDKWEILSFRMGSIPNMLGKGHAEYLSLKHVVENSVSQCDGYVKVTGRYALKGFDEVLANISDGAKAVFQSNEPMWQIREGVVRSEVVGFKRETFEQLFQGQDESVGKPMEYVLRRRGDWMVENGVEVDFFPELEILQENVKDGGGRSVPNL</sequence>
<proteinExistence type="predicted"/>
<dbReference type="Proteomes" id="UP001165085">
    <property type="component" value="Unassembled WGS sequence"/>
</dbReference>
<keyword evidence="1" id="KW-0732">Signal</keyword>
<dbReference type="OrthoDB" id="199411at2759"/>
<gene>
    <name evidence="2" type="ORF">TrST_g7625</name>
</gene>
<organism evidence="2 3">
    <name type="scientific">Triparma strigata</name>
    <dbReference type="NCBI Taxonomy" id="1606541"/>
    <lineage>
        <taxon>Eukaryota</taxon>
        <taxon>Sar</taxon>
        <taxon>Stramenopiles</taxon>
        <taxon>Ochrophyta</taxon>
        <taxon>Bolidophyceae</taxon>
        <taxon>Parmales</taxon>
        <taxon>Triparmaceae</taxon>
        <taxon>Triparma</taxon>
    </lineage>
</organism>
<evidence type="ECO:0000256" key="1">
    <source>
        <dbReference type="SAM" id="SignalP"/>
    </source>
</evidence>
<feature type="chain" id="PRO_5040917780" evidence="1">
    <location>
        <begin position="20"/>
        <end position="580"/>
    </location>
</feature>
<evidence type="ECO:0000313" key="2">
    <source>
        <dbReference type="EMBL" id="GMH75562.1"/>
    </source>
</evidence>
<accession>A0A9W7AU57</accession>
<reference evidence="3" key="1">
    <citation type="journal article" date="2023" name="Commun. Biol.">
        <title>Genome analysis of Parmales, the sister group of diatoms, reveals the evolutionary specialization of diatoms from phago-mixotrophs to photoautotrophs.</title>
        <authorList>
            <person name="Ban H."/>
            <person name="Sato S."/>
            <person name="Yoshikawa S."/>
            <person name="Yamada K."/>
            <person name="Nakamura Y."/>
            <person name="Ichinomiya M."/>
            <person name="Sato N."/>
            <person name="Blanc-Mathieu R."/>
            <person name="Endo H."/>
            <person name="Kuwata A."/>
            <person name="Ogata H."/>
        </authorList>
    </citation>
    <scope>NUCLEOTIDE SEQUENCE [LARGE SCALE GENOMIC DNA]</scope>
    <source>
        <strain evidence="3">NIES 3701</strain>
    </source>
</reference>
<feature type="signal peptide" evidence="1">
    <location>
        <begin position="1"/>
        <end position="19"/>
    </location>
</feature>
<dbReference type="AlphaFoldDB" id="A0A9W7AU57"/>